<feature type="compositionally biased region" description="Low complexity" evidence="3">
    <location>
        <begin position="130"/>
        <end position="142"/>
    </location>
</feature>
<dbReference type="InterPro" id="IPR008978">
    <property type="entry name" value="HSP20-like_chaperone"/>
</dbReference>
<dbReference type="EC" id="3.4.19.12" evidence="2"/>
<sequence length="702" mass="78919">MSWYINQHWFFMHYKSVNPAFCYLLLSLCSSDLYGDVINHEFLWHVPLVGPIETDSLQVRFDGRAREFVMRKQDATQWGRLSSSTSNIQASNYSTPRNYGPSLSSYRYSASSYTPSTRGSTATTVESGYSLSRSTSSATTTASLTRSSSISSAYHRSPYITYVISLYLLPAASRGSAFTPSSCTLSSSNHISAVGNTSRSSYGNGTIFVSRSPSNYSMSSDATSRVSQPVQASPPAVRSRSSSAIASYRCSILVIELVAEKASQFANFAQHDAHEFLSFLLDGLHEDLNRVKIKPLTATVEGDGRSDIDVSNEAWRNHTLRNDSIFVDLFHGQLKSRLQCPNCDRVSITFDPFVYLPVPFPKIKKSTTLYFWSLDPLLKPVKVTVQYSTDGTIQDLLTALSDLVRVPSKSLRLLEVFSHRIQKVFLPTDRASDICSGDVLYAFQVHDAADCNETVVELLIIQRQLYSSTMRYACSECGKSDGRLKACEACYNAYYCNKFSVDIFQPPQFSSEDNEPPVRDMSDNLLLDEKKVSEPLVLESGTYLSINWYNLRNGRPFISVESRRTLDIDVAKSEKLAKQFGQLSNDGSGDPTLLDMLHVEATKKLELYRLPPILIIQLKRFVYTATYQTMHRRSKDERRVIYPINSLDMSLFLADSAPNDQSTASVSFLVKLFNIKIYILTIIPFNVLYHVSIYEDQISSFF</sequence>
<feature type="domain" description="USP" evidence="4">
    <location>
        <begin position="192"/>
        <end position="702"/>
    </location>
</feature>
<dbReference type="InterPro" id="IPR050185">
    <property type="entry name" value="Ub_carboxyl-term_hydrolase"/>
</dbReference>
<dbReference type="GO" id="GO:0004843">
    <property type="term" value="F:cysteine-type deubiquitinase activity"/>
    <property type="evidence" value="ECO:0007669"/>
    <property type="project" value="UniProtKB-EC"/>
</dbReference>
<keyword evidence="5" id="KW-1185">Reference proteome</keyword>
<feature type="region of interest" description="Disordered" evidence="3">
    <location>
        <begin position="112"/>
        <end position="142"/>
    </location>
</feature>
<dbReference type="Pfam" id="PF00443">
    <property type="entry name" value="UCH"/>
    <property type="match status" value="1"/>
</dbReference>
<dbReference type="PROSITE" id="PS50235">
    <property type="entry name" value="USP_3"/>
    <property type="match status" value="1"/>
</dbReference>
<dbReference type="SUPFAM" id="SSF49764">
    <property type="entry name" value="HSP20-like chaperones"/>
    <property type="match status" value="1"/>
</dbReference>
<dbReference type="AlphaFoldDB" id="A0A1I7WXG7"/>
<dbReference type="InterPro" id="IPR001394">
    <property type="entry name" value="Peptidase_C19_UCH"/>
</dbReference>
<dbReference type="InterPro" id="IPR038765">
    <property type="entry name" value="Papain-like_cys_pep_sf"/>
</dbReference>
<reference evidence="6" key="1">
    <citation type="submission" date="2016-11" db="UniProtKB">
        <authorList>
            <consortium name="WormBaseParasite"/>
        </authorList>
    </citation>
    <scope>IDENTIFICATION</scope>
</reference>
<organism evidence="5 6">
    <name type="scientific">Heterorhabditis bacteriophora</name>
    <name type="common">Entomopathogenic nematode worm</name>
    <dbReference type="NCBI Taxonomy" id="37862"/>
    <lineage>
        <taxon>Eukaryota</taxon>
        <taxon>Metazoa</taxon>
        <taxon>Ecdysozoa</taxon>
        <taxon>Nematoda</taxon>
        <taxon>Chromadorea</taxon>
        <taxon>Rhabditida</taxon>
        <taxon>Rhabditina</taxon>
        <taxon>Rhabditomorpha</taxon>
        <taxon>Strongyloidea</taxon>
        <taxon>Heterorhabditidae</taxon>
        <taxon>Heterorhabditis</taxon>
    </lineage>
</organism>
<evidence type="ECO:0000313" key="5">
    <source>
        <dbReference type="Proteomes" id="UP000095283"/>
    </source>
</evidence>
<comment type="catalytic activity">
    <reaction evidence="1">
        <text>Thiol-dependent hydrolysis of ester, thioester, amide, peptide and isopeptide bonds formed by the C-terminal Gly of ubiquitin (a 76-residue protein attached to proteins as an intracellular targeting signal).</text>
        <dbReference type="EC" id="3.4.19.12"/>
    </reaction>
</comment>
<protein>
    <recommendedName>
        <fullName evidence="2">ubiquitinyl hydrolase 1</fullName>
        <ecNumber evidence="2">3.4.19.12</ecNumber>
    </recommendedName>
</protein>
<feature type="compositionally biased region" description="Polar residues" evidence="3">
    <location>
        <begin position="119"/>
        <end position="129"/>
    </location>
</feature>
<name>A0A1I7WXG7_HETBA</name>
<dbReference type="Gene3D" id="3.90.70.10">
    <property type="entry name" value="Cysteine proteinases"/>
    <property type="match status" value="2"/>
</dbReference>
<evidence type="ECO:0000313" key="6">
    <source>
        <dbReference type="WBParaSite" id="Hba_09874"/>
    </source>
</evidence>
<dbReference type="InterPro" id="IPR028889">
    <property type="entry name" value="USP"/>
</dbReference>
<evidence type="ECO:0000256" key="1">
    <source>
        <dbReference type="ARBA" id="ARBA00000707"/>
    </source>
</evidence>
<evidence type="ECO:0000259" key="4">
    <source>
        <dbReference type="PROSITE" id="PS50235"/>
    </source>
</evidence>
<evidence type="ECO:0000256" key="2">
    <source>
        <dbReference type="ARBA" id="ARBA00012759"/>
    </source>
</evidence>
<proteinExistence type="predicted"/>
<accession>A0A1I7WXG7</accession>
<dbReference type="WBParaSite" id="Hba_09874">
    <property type="protein sequence ID" value="Hba_09874"/>
    <property type="gene ID" value="Hba_09874"/>
</dbReference>
<dbReference type="SUPFAM" id="SSF54001">
    <property type="entry name" value="Cysteine proteinases"/>
    <property type="match status" value="1"/>
</dbReference>
<dbReference type="Proteomes" id="UP000095283">
    <property type="component" value="Unplaced"/>
</dbReference>
<dbReference type="PANTHER" id="PTHR21646:SF74">
    <property type="entry name" value="UBIQUITIN CARBOXYL-TERMINAL HYDROLASE 19"/>
    <property type="match status" value="1"/>
</dbReference>
<dbReference type="PANTHER" id="PTHR21646">
    <property type="entry name" value="UBIQUITIN CARBOXYL-TERMINAL HYDROLASE"/>
    <property type="match status" value="1"/>
</dbReference>
<dbReference type="GO" id="GO:0016579">
    <property type="term" value="P:protein deubiquitination"/>
    <property type="evidence" value="ECO:0007669"/>
    <property type="project" value="InterPro"/>
</dbReference>
<evidence type="ECO:0000256" key="3">
    <source>
        <dbReference type="SAM" id="MobiDB-lite"/>
    </source>
</evidence>